<feature type="domain" description="ATP-grasp" evidence="2">
    <location>
        <begin position="113"/>
        <end position="307"/>
    </location>
</feature>
<proteinExistence type="predicted"/>
<name>A0AB39YTI1_9MICC</name>
<dbReference type="Gene3D" id="3.30.1490.20">
    <property type="entry name" value="ATP-grasp fold, A domain"/>
    <property type="match status" value="1"/>
</dbReference>
<dbReference type="GO" id="GO:0008716">
    <property type="term" value="F:D-alanine-D-alanine ligase activity"/>
    <property type="evidence" value="ECO:0007669"/>
    <property type="project" value="TreeGrafter"/>
</dbReference>
<dbReference type="InterPro" id="IPR013815">
    <property type="entry name" value="ATP_grasp_subdomain_1"/>
</dbReference>
<sequence length="307" mass="32795">MVRVLVTGVGGPAGDSLARQLVDQGHWVLGVDMKQVHASAADAVSVVSPSSAPGYLWELRGLVAAYEIELVVPTVSEELVMVAEARDGFAPGVEILIADPTPVRLANDKYLTMKCLANANVGVPDFALPGDFSSINEAMARFGGSLVVKPRVSRGGRGVQILERAADGGRSAARIWSSLDDSWIVQRFAPGAEYAPVVFRPWQESEQDDLVVVLEKTELKHGRIGNALSVRRVDTPEAPDIARIAEAASAALGLAGPVDVDVRRMWDGTPVVLEVNARFGANSAFAPELLERVLRSYIHGPMLGRTV</sequence>
<dbReference type="EMBL" id="CP165735">
    <property type="protein sequence ID" value="XDV72428.1"/>
    <property type="molecule type" value="Genomic_DNA"/>
</dbReference>
<evidence type="ECO:0000313" key="3">
    <source>
        <dbReference type="EMBL" id="XDV72428.1"/>
    </source>
</evidence>
<keyword evidence="1" id="KW-0547">Nucleotide-binding</keyword>
<evidence type="ECO:0000256" key="1">
    <source>
        <dbReference type="PROSITE-ProRule" id="PRU00409"/>
    </source>
</evidence>
<accession>A0AB39YTI1</accession>
<dbReference type="Pfam" id="PF02655">
    <property type="entry name" value="ATP-grasp_3"/>
    <property type="match status" value="1"/>
</dbReference>
<dbReference type="PANTHER" id="PTHR23132:SF14">
    <property type="entry name" value="ATP-GRASP DOMAIN-CONTAINING PROTEIN"/>
    <property type="match status" value="1"/>
</dbReference>
<reference evidence="3" key="1">
    <citation type="submission" date="2024-07" db="EMBL/GenBank/DDBJ databases">
        <authorList>
            <person name="Li J."/>
            <person name="Wei H."/>
            <person name="Ma J."/>
        </authorList>
    </citation>
    <scope>NUCLEOTIDE SEQUENCE</scope>
    <source>
        <strain evidence="3">AMU7</strain>
    </source>
</reference>
<organism evidence="3">
    <name type="scientific">Paenarthrobacter sp. AMU7</name>
    <dbReference type="NCBI Taxonomy" id="3162492"/>
    <lineage>
        <taxon>Bacteria</taxon>
        <taxon>Bacillati</taxon>
        <taxon>Actinomycetota</taxon>
        <taxon>Actinomycetes</taxon>
        <taxon>Micrococcales</taxon>
        <taxon>Micrococcaceae</taxon>
        <taxon>Paenarthrobacter</taxon>
    </lineage>
</organism>
<dbReference type="SUPFAM" id="SSF56059">
    <property type="entry name" value="Glutathione synthetase ATP-binding domain-like"/>
    <property type="match status" value="1"/>
</dbReference>
<dbReference type="Gene3D" id="3.40.50.20">
    <property type="match status" value="1"/>
</dbReference>
<dbReference type="GO" id="GO:0005524">
    <property type="term" value="F:ATP binding"/>
    <property type="evidence" value="ECO:0007669"/>
    <property type="project" value="UniProtKB-UniRule"/>
</dbReference>
<dbReference type="InterPro" id="IPR011761">
    <property type="entry name" value="ATP-grasp"/>
</dbReference>
<dbReference type="AlphaFoldDB" id="A0AB39YTI1"/>
<evidence type="ECO:0000259" key="2">
    <source>
        <dbReference type="PROSITE" id="PS50975"/>
    </source>
</evidence>
<dbReference type="GO" id="GO:0046872">
    <property type="term" value="F:metal ion binding"/>
    <property type="evidence" value="ECO:0007669"/>
    <property type="project" value="InterPro"/>
</dbReference>
<dbReference type="InterPro" id="IPR003806">
    <property type="entry name" value="ATP-grasp_PylC-type"/>
</dbReference>
<keyword evidence="1" id="KW-0067">ATP-binding</keyword>
<protein>
    <submittedName>
        <fullName evidence="3">ATP-grasp domain-containing protein</fullName>
    </submittedName>
</protein>
<dbReference type="PROSITE" id="PS50975">
    <property type="entry name" value="ATP_GRASP"/>
    <property type="match status" value="1"/>
</dbReference>
<dbReference type="PANTHER" id="PTHR23132">
    <property type="entry name" value="D-ALANINE--D-ALANINE LIGASE"/>
    <property type="match status" value="1"/>
</dbReference>
<gene>
    <name evidence="3" type="ORF">ABQM86_04400</name>
</gene>
<dbReference type="RefSeq" id="WP_280626667.1">
    <property type="nucleotide sequence ID" value="NZ_CP165735.1"/>
</dbReference>
<dbReference type="Gene3D" id="3.30.470.20">
    <property type="entry name" value="ATP-grasp fold, B domain"/>
    <property type="match status" value="1"/>
</dbReference>